<gene>
    <name evidence="2" type="ORF">AQ490_06890</name>
</gene>
<dbReference type="PANTHER" id="PTHR43102:SF2">
    <property type="entry name" value="GAF DOMAIN-CONTAINING PROTEIN"/>
    <property type="match status" value="1"/>
</dbReference>
<dbReference type="STRING" id="76728.AQ490_06890"/>
<dbReference type="OrthoDB" id="9150152at2"/>
<sequence>MKYDSNSGLYVQAEDTALEQRKKLLEELGLGDPDEEFDQFAAELARAAGTPYAMVNFIVEEQHFAGLHAPPGADVGRTMPRTHGFCPDVLDRRKPLVLPDVMMNPRFAGNPVVDQLGVRTYAGAPLIHGPTDTLLGTVCVIGPTQRPWSTGQPTLALIKKYRDTLMEIINQRTTYPTP</sequence>
<dbReference type="Gene3D" id="3.30.450.40">
    <property type="match status" value="1"/>
</dbReference>
<dbReference type="AlphaFoldDB" id="A0A0T6LP24"/>
<dbReference type="Pfam" id="PF01590">
    <property type="entry name" value="GAF"/>
    <property type="match status" value="1"/>
</dbReference>
<dbReference type="InterPro" id="IPR029016">
    <property type="entry name" value="GAF-like_dom_sf"/>
</dbReference>
<dbReference type="Proteomes" id="UP000050867">
    <property type="component" value="Unassembled WGS sequence"/>
</dbReference>
<dbReference type="SUPFAM" id="SSF55781">
    <property type="entry name" value="GAF domain-like"/>
    <property type="match status" value="1"/>
</dbReference>
<feature type="domain" description="GAF" evidence="1">
    <location>
        <begin position="32"/>
        <end position="150"/>
    </location>
</feature>
<dbReference type="InterPro" id="IPR003018">
    <property type="entry name" value="GAF"/>
</dbReference>
<protein>
    <recommendedName>
        <fullName evidence="1">GAF domain-containing protein</fullName>
    </recommendedName>
</protein>
<organism evidence="2 3">
    <name type="scientific">Wenjunlia vitaminophila</name>
    <name type="common">Streptomyces vitaminophilus</name>
    <dbReference type="NCBI Taxonomy" id="76728"/>
    <lineage>
        <taxon>Bacteria</taxon>
        <taxon>Bacillati</taxon>
        <taxon>Actinomycetota</taxon>
        <taxon>Actinomycetes</taxon>
        <taxon>Kitasatosporales</taxon>
        <taxon>Streptomycetaceae</taxon>
        <taxon>Wenjunlia</taxon>
    </lineage>
</organism>
<dbReference type="eggNOG" id="COG2203">
    <property type="taxonomic scope" value="Bacteria"/>
</dbReference>
<dbReference type="EMBL" id="LLZU01000036">
    <property type="protein sequence ID" value="KRV47612.1"/>
    <property type="molecule type" value="Genomic_DNA"/>
</dbReference>
<accession>A0A0T6LP24</accession>
<evidence type="ECO:0000259" key="1">
    <source>
        <dbReference type="Pfam" id="PF01590"/>
    </source>
</evidence>
<dbReference type="PANTHER" id="PTHR43102">
    <property type="entry name" value="SLR1143 PROTEIN"/>
    <property type="match status" value="1"/>
</dbReference>
<proteinExistence type="predicted"/>
<keyword evidence="3" id="KW-1185">Reference proteome</keyword>
<reference evidence="2 3" key="1">
    <citation type="submission" date="2015-10" db="EMBL/GenBank/DDBJ databases">
        <title>Draft genome sequence of pyrrolomycin-producing Streptomyces vitaminophilus.</title>
        <authorList>
            <person name="Graham D.E."/>
            <person name="Mahan K.M."/>
            <person name="Klingeman D.M."/>
            <person name="Hettich R.L."/>
            <person name="Parry R.J."/>
        </authorList>
    </citation>
    <scope>NUCLEOTIDE SEQUENCE [LARGE SCALE GENOMIC DNA]</scope>
    <source>
        <strain evidence="2 3">ATCC 31673</strain>
    </source>
</reference>
<comment type="caution">
    <text evidence="2">The sequence shown here is derived from an EMBL/GenBank/DDBJ whole genome shotgun (WGS) entry which is preliminary data.</text>
</comment>
<dbReference type="RefSeq" id="WP_018386207.1">
    <property type="nucleotide sequence ID" value="NZ_LLZU01000036.1"/>
</dbReference>
<name>A0A0T6LP24_WENVI</name>
<evidence type="ECO:0000313" key="2">
    <source>
        <dbReference type="EMBL" id="KRV47612.1"/>
    </source>
</evidence>
<evidence type="ECO:0000313" key="3">
    <source>
        <dbReference type="Proteomes" id="UP000050867"/>
    </source>
</evidence>